<evidence type="ECO:0000256" key="4">
    <source>
        <dbReference type="PROSITE-ProRule" id="PRU00023"/>
    </source>
</evidence>
<dbReference type="AlphaFoldDB" id="A0AAV9V839"/>
<dbReference type="GO" id="GO:0019706">
    <property type="term" value="F:protein-cysteine S-palmitoyltransferase activity"/>
    <property type="evidence" value="ECO:0007669"/>
    <property type="project" value="UniProtKB-EC"/>
</dbReference>
<evidence type="ECO:0000256" key="1">
    <source>
        <dbReference type="ARBA" id="ARBA00012210"/>
    </source>
</evidence>
<keyword evidence="2" id="KW-0677">Repeat</keyword>
<reference evidence="6 7" key="1">
    <citation type="submission" date="2019-10" db="EMBL/GenBank/DDBJ databases">
        <authorList>
            <person name="Palmer J.M."/>
        </authorList>
    </citation>
    <scope>NUCLEOTIDE SEQUENCE [LARGE SCALE GENOMIC DNA]</scope>
    <source>
        <strain evidence="6 7">TWF730</strain>
    </source>
</reference>
<proteinExistence type="predicted"/>
<dbReference type="Pfam" id="PF24883">
    <property type="entry name" value="NPHP3_N"/>
    <property type="match status" value="1"/>
</dbReference>
<feature type="repeat" description="ANK" evidence="4">
    <location>
        <begin position="913"/>
        <end position="945"/>
    </location>
</feature>
<dbReference type="InterPro" id="IPR027417">
    <property type="entry name" value="P-loop_NTPase"/>
</dbReference>
<dbReference type="EC" id="2.3.1.225" evidence="1"/>
<dbReference type="InterPro" id="IPR055497">
    <property type="entry name" value="DUF7069"/>
</dbReference>
<dbReference type="PRINTS" id="PR01415">
    <property type="entry name" value="ANKYRIN"/>
</dbReference>
<keyword evidence="7" id="KW-1185">Reference proteome</keyword>
<accession>A0AAV9V839</accession>
<sequence>MARRSMEQAIFHNSGTHIGFQAGSMVFNRDVTFNSAEAPEERKKRLLQALNKTEYEDQKNRNPARVSGTCEWFTNHQNFRDWMSSPSKMLWVSASPGSGKSVLARYLIDSVLPAPGPKICYFFFKENVEKQKSATNALCSILFQLLEPNRSLINETIIDRFEITEGSFSTSISELWTTFLMVAKSAGEVICVLDALDECDSSDRFQLITKLKELYNKSTDMNLKFLVTSRPIRDISQELRPVRGPHAQRCTHDALHLPQPLEVPESLLIHLDGDGKEEKEKISQEINLFIDARVHEISMKLQLGEENKNLLSERLKSFENTTYLWVYLVLNLIEKDPHVNIGMGKETIDKITSQLPKTVDEAYEKILSGYCGQEEAKRLLQIVVGAKRPLTLKEMRVALAVKDNHESYNSLRSSLEPTEIKRFGHDIRDRCGLFVNVIDSKIYLIHQTAKEFLVRRENEEEESPPNSSNKNLRWKNSLQMQDCNQVLVDICTQHLLSFSELETNPFTQNTKLSDYLEEHPFIDYSSKHWVDHFKESQPILNQTAIELILNLCDTSTQRCLTWLQIYWTSTNTDFPKSFSTLMAASYFGFTLAVRLLLKSNYDIGLDHRDATYGRSALSWAAGNGFDDVVTQLLKGSPWRGIIRLPFRGAEIDSVDKQGRTPLTHALLNKRESVADQLFRAGARADLEDRIQGTPLYYAMCSGQKDLVKRMLKKNNEVGSEDYIRKKLFFSAASMGYVDVVELLLEGSRISLGGGQGFQDYTALMYATRGGHEEVVRLLLDSGADVEGEGARGWKLLAVAAQNGHTKVAELLLDRAANLEAKIDNGWTPLLLAVHNRHERMVHLLLDRGANLEAKGDDGETPLVIAVKDRAAGVYKKVDSTLKLNRHHKYVGGTKSVVKLLLSRGADPEAKDGNGHTPLVIATTNGDEEVVKYLLNRGADIKVKDNEDRELLVIAASAVDRGERERTSTMQLLLDRGGDLETKDNSGRSLLMIAAGHSAGVGIVEMLMDRGADIEAKDIKGETAIFNAVKNRNEPIIRLLRKNGASIEVENNEGMTPLLLALQIQHRRVDIVQLLVEGNDNFIDLLSRLRESESVVERKREREREREENIRVPEGRNQMALRDLPRGILNTLRGQQVYTFLF</sequence>
<dbReference type="PROSITE" id="PS50297">
    <property type="entry name" value="ANK_REP_REGION"/>
    <property type="match status" value="6"/>
</dbReference>
<dbReference type="Proteomes" id="UP001373714">
    <property type="component" value="Unassembled WGS sequence"/>
</dbReference>
<dbReference type="SUPFAM" id="SSF52540">
    <property type="entry name" value="P-loop containing nucleoside triphosphate hydrolases"/>
    <property type="match status" value="1"/>
</dbReference>
<dbReference type="InterPro" id="IPR007111">
    <property type="entry name" value="NACHT_NTPase"/>
</dbReference>
<protein>
    <recommendedName>
        <fullName evidence="1">protein S-acyltransferase</fullName>
        <ecNumber evidence="1">2.3.1.225</ecNumber>
    </recommendedName>
</protein>
<evidence type="ECO:0000256" key="3">
    <source>
        <dbReference type="ARBA" id="ARBA00023043"/>
    </source>
</evidence>
<dbReference type="Gene3D" id="3.40.50.300">
    <property type="entry name" value="P-loop containing nucleotide triphosphate hydrolases"/>
    <property type="match status" value="1"/>
</dbReference>
<dbReference type="SMART" id="SM00248">
    <property type="entry name" value="ANK"/>
    <property type="match status" value="14"/>
</dbReference>
<dbReference type="InterPro" id="IPR036770">
    <property type="entry name" value="Ankyrin_rpt-contain_sf"/>
</dbReference>
<feature type="repeat" description="ANK" evidence="4">
    <location>
        <begin position="791"/>
        <end position="823"/>
    </location>
</feature>
<dbReference type="InterPro" id="IPR054471">
    <property type="entry name" value="GPIID_WHD"/>
</dbReference>
<dbReference type="PROSITE" id="PS50088">
    <property type="entry name" value="ANK_REPEAT"/>
    <property type="match status" value="7"/>
</dbReference>
<dbReference type="PROSITE" id="PS50837">
    <property type="entry name" value="NACHT"/>
    <property type="match status" value="1"/>
</dbReference>
<feature type="repeat" description="ANK" evidence="4">
    <location>
        <begin position="758"/>
        <end position="790"/>
    </location>
</feature>
<feature type="repeat" description="ANK" evidence="4">
    <location>
        <begin position="1019"/>
        <end position="1051"/>
    </location>
</feature>
<evidence type="ECO:0000256" key="2">
    <source>
        <dbReference type="ARBA" id="ARBA00022737"/>
    </source>
</evidence>
<dbReference type="Pfam" id="PF23239">
    <property type="entry name" value="DUF7069"/>
    <property type="match status" value="1"/>
</dbReference>
<comment type="caution">
    <text evidence="6">The sequence shown here is derived from an EMBL/GenBank/DDBJ whole genome shotgun (WGS) entry which is preliminary data.</text>
</comment>
<feature type="domain" description="NACHT" evidence="5">
    <location>
        <begin position="88"/>
        <end position="231"/>
    </location>
</feature>
<feature type="repeat" description="ANK" evidence="4">
    <location>
        <begin position="657"/>
        <end position="689"/>
    </location>
</feature>
<evidence type="ECO:0000259" key="5">
    <source>
        <dbReference type="PROSITE" id="PS50837"/>
    </source>
</evidence>
<dbReference type="EMBL" id="JAVHNS010000004">
    <property type="protein sequence ID" value="KAK6358107.1"/>
    <property type="molecule type" value="Genomic_DNA"/>
</dbReference>
<dbReference type="Pfam" id="PF00023">
    <property type="entry name" value="Ank"/>
    <property type="match status" value="1"/>
</dbReference>
<keyword evidence="3 4" id="KW-0040">ANK repeat</keyword>
<dbReference type="Pfam" id="PF22939">
    <property type="entry name" value="WHD_GPIID"/>
    <property type="match status" value="1"/>
</dbReference>
<dbReference type="PANTHER" id="PTHR24161">
    <property type="entry name" value="ANK_REP_REGION DOMAIN-CONTAINING PROTEIN-RELATED"/>
    <property type="match status" value="1"/>
</dbReference>
<organism evidence="6 7">
    <name type="scientific">Orbilia blumenaviensis</name>
    <dbReference type="NCBI Taxonomy" id="1796055"/>
    <lineage>
        <taxon>Eukaryota</taxon>
        <taxon>Fungi</taxon>
        <taxon>Dikarya</taxon>
        <taxon>Ascomycota</taxon>
        <taxon>Pezizomycotina</taxon>
        <taxon>Orbiliomycetes</taxon>
        <taxon>Orbiliales</taxon>
        <taxon>Orbiliaceae</taxon>
        <taxon>Orbilia</taxon>
    </lineage>
</organism>
<dbReference type="InterPro" id="IPR056884">
    <property type="entry name" value="NPHP3-like_N"/>
</dbReference>
<evidence type="ECO:0000313" key="7">
    <source>
        <dbReference type="Proteomes" id="UP001373714"/>
    </source>
</evidence>
<name>A0AAV9V839_9PEZI</name>
<dbReference type="SUPFAM" id="SSF48403">
    <property type="entry name" value="Ankyrin repeat"/>
    <property type="match status" value="2"/>
</dbReference>
<gene>
    <name evidence="6" type="ORF">TWF730_007462</name>
</gene>
<dbReference type="Pfam" id="PF12796">
    <property type="entry name" value="Ank_2"/>
    <property type="match status" value="4"/>
</dbReference>
<feature type="repeat" description="ANK" evidence="4">
    <location>
        <begin position="985"/>
        <end position="1018"/>
    </location>
</feature>
<dbReference type="InterPro" id="IPR002110">
    <property type="entry name" value="Ankyrin_rpt"/>
</dbReference>
<dbReference type="PANTHER" id="PTHR24161:SF85">
    <property type="entry name" value="PALMITOYLTRANSFERASE HIP14"/>
    <property type="match status" value="1"/>
</dbReference>
<feature type="repeat" description="ANK" evidence="4">
    <location>
        <begin position="824"/>
        <end position="856"/>
    </location>
</feature>
<evidence type="ECO:0000313" key="6">
    <source>
        <dbReference type="EMBL" id="KAK6358107.1"/>
    </source>
</evidence>
<dbReference type="Gene3D" id="1.25.40.20">
    <property type="entry name" value="Ankyrin repeat-containing domain"/>
    <property type="match status" value="2"/>
</dbReference>